<proteinExistence type="predicted"/>
<dbReference type="AlphaFoldDB" id="A0A518ILH1"/>
<dbReference type="Proteomes" id="UP000318313">
    <property type="component" value="Chromosome"/>
</dbReference>
<organism evidence="2 3">
    <name type="scientific">Gimesia fumaroli</name>
    <dbReference type="NCBI Taxonomy" id="2527976"/>
    <lineage>
        <taxon>Bacteria</taxon>
        <taxon>Pseudomonadati</taxon>
        <taxon>Planctomycetota</taxon>
        <taxon>Planctomycetia</taxon>
        <taxon>Planctomycetales</taxon>
        <taxon>Planctomycetaceae</taxon>
        <taxon>Gimesia</taxon>
    </lineage>
</organism>
<dbReference type="EMBL" id="CP037452">
    <property type="protein sequence ID" value="QDV53931.1"/>
    <property type="molecule type" value="Genomic_DNA"/>
</dbReference>
<protein>
    <submittedName>
        <fullName evidence="2">Uncharacterized protein</fullName>
    </submittedName>
</protein>
<feature type="transmembrane region" description="Helical" evidence="1">
    <location>
        <begin position="36"/>
        <end position="57"/>
    </location>
</feature>
<evidence type="ECO:0000256" key="1">
    <source>
        <dbReference type="SAM" id="Phobius"/>
    </source>
</evidence>
<name>A0A518ILH1_9PLAN</name>
<dbReference type="KEGG" id="gfm:Enr17x_60140"/>
<accession>A0A518ILH1</accession>
<keyword evidence="1" id="KW-0472">Membrane</keyword>
<keyword evidence="1" id="KW-1133">Transmembrane helix</keyword>
<keyword evidence="1" id="KW-0812">Transmembrane</keyword>
<sequence length="91" mass="10046">MAFARLLLIFFTGMMAAATWHLYLSAQNLHLARPHIAWAFGLGFSAGLMITAFSALFKHALGGISAGVFVCYLLALCYITFWAGIPVEWIY</sequence>
<evidence type="ECO:0000313" key="2">
    <source>
        <dbReference type="EMBL" id="QDV53931.1"/>
    </source>
</evidence>
<feature type="transmembrane region" description="Helical" evidence="1">
    <location>
        <begin position="63"/>
        <end position="85"/>
    </location>
</feature>
<gene>
    <name evidence="2" type="ORF">Enr17x_60140</name>
</gene>
<evidence type="ECO:0000313" key="3">
    <source>
        <dbReference type="Proteomes" id="UP000318313"/>
    </source>
</evidence>
<reference evidence="2 3" key="1">
    <citation type="submission" date="2019-03" db="EMBL/GenBank/DDBJ databases">
        <title>Deep-cultivation of Planctomycetes and their phenomic and genomic characterization uncovers novel biology.</title>
        <authorList>
            <person name="Wiegand S."/>
            <person name="Jogler M."/>
            <person name="Boedeker C."/>
            <person name="Pinto D."/>
            <person name="Vollmers J."/>
            <person name="Rivas-Marin E."/>
            <person name="Kohn T."/>
            <person name="Peeters S.H."/>
            <person name="Heuer A."/>
            <person name="Rast P."/>
            <person name="Oberbeckmann S."/>
            <person name="Bunk B."/>
            <person name="Jeske O."/>
            <person name="Meyerdierks A."/>
            <person name="Storesund J.E."/>
            <person name="Kallscheuer N."/>
            <person name="Luecker S."/>
            <person name="Lage O.M."/>
            <person name="Pohl T."/>
            <person name="Merkel B.J."/>
            <person name="Hornburger P."/>
            <person name="Mueller R.-W."/>
            <person name="Bruemmer F."/>
            <person name="Labrenz M."/>
            <person name="Spormann A.M."/>
            <person name="Op den Camp H."/>
            <person name="Overmann J."/>
            <person name="Amann R."/>
            <person name="Jetten M.S.M."/>
            <person name="Mascher T."/>
            <person name="Medema M.H."/>
            <person name="Devos D.P."/>
            <person name="Kaster A.-K."/>
            <person name="Ovreas L."/>
            <person name="Rohde M."/>
            <person name="Galperin M.Y."/>
            <person name="Jogler C."/>
        </authorList>
    </citation>
    <scope>NUCLEOTIDE SEQUENCE [LARGE SCALE GENOMIC DNA]</scope>
    <source>
        <strain evidence="2 3">Enr17</strain>
    </source>
</reference>
<feature type="transmembrane region" description="Helical" evidence="1">
    <location>
        <begin position="6"/>
        <end position="24"/>
    </location>
</feature>
<keyword evidence="3" id="KW-1185">Reference proteome</keyword>